<comment type="subcellular location">
    <subcellularLocation>
        <location evidence="1">Cell outer membrane</location>
    </subcellularLocation>
</comment>
<dbReference type="InterPro" id="IPR010583">
    <property type="entry name" value="MipA"/>
</dbReference>
<evidence type="ECO:0000256" key="3">
    <source>
        <dbReference type="ARBA" id="ARBA00022729"/>
    </source>
</evidence>
<dbReference type="OrthoDB" id="5290976at2"/>
<name>A0A1E2UL28_9GAMM</name>
<dbReference type="PANTHER" id="PTHR38776:SF1">
    <property type="entry name" value="MLTA-INTERACTING PROTEIN-RELATED"/>
    <property type="match status" value="1"/>
</dbReference>
<comment type="similarity">
    <text evidence="2">Belongs to the MipA/OmpV family.</text>
</comment>
<keyword evidence="7" id="KW-1185">Reference proteome</keyword>
<evidence type="ECO:0000313" key="6">
    <source>
        <dbReference type="EMBL" id="ODB95423.1"/>
    </source>
</evidence>
<keyword evidence="5" id="KW-0998">Cell outer membrane</keyword>
<evidence type="ECO:0008006" key="8">
    <source>
        <dbReference type="Google" id="ProtNLM"/>
    </source>
</evidence>
<evidence type="ECO:0000256" key="2">
    <source>
        <dbReference type="ARBA" id="ARBA00005722"/>
    </source>
</evidence>
<reference evidence="6 7" key="1">
    <citation type="submission" date="2016-03" db="EMBL/GenBank/DDBJ databases">
        <title>Chemosynthetic sulphur-oxidizing symbionts of marine invertebrate animals are capable of nitrogen fixation.</title>
        <authorList>
            <person name="Petersen J.M."/>
            <person name="Kemper A."/>
            <person name="Gruber-Vodicka H."/>
            <person name="Cardini U."/>
            <person name="Geest Mvander."/>
            <person name="Kleiner M."/>
            <person name="Bulgheresi S."/>
            <person name="Fussmann M."/>
            <person name="Herbold C."/>
            <person name="Seah B.K.B."/>
            <person name="Antony C.Paul."/>
            <person name="Liu D."/>
            <person name="Belitz A."/>
            <person name="Weber M."/>
        </authorList>
    </citation>
    <scope>NUCLEOTIDE SEQUENCE [LARGE SCALE GENOMIC DNA]</scope>
    <source>
        <strain evidence="6">G_D</strain>
    </source>
</reference>
<evidence type="ECO:0000256" key="4">
    <source>
        <dbReference type="ARBA" id="ARBA00023136"/>
    </source>
</evidence>
<keyword evidence="3" id="KW-0732">Signal</keyword>
<dbReference type="PANTHER" id="PTHR38776">
    <property type="entry name" value="MLTA-INTERACTING PROTEIN-RELATED"/>
    <property type="match status" value="1"/>
</dbReference>
<evidence type="ECO:0000256" key="5">
    <source>
        <dbReference type="ARBA" id="ARBA00023237"/>
    </source>
</evidence>
<protein>
    <recommendedName>
        <fullName evidence="8">MipA/OmpV family protein</fullName>
    </recommendedName>
</protein>
<comment type="caution">
    <text evidence="6">The sequence shown here is derived from an EMBL/GenBank/DDBJ whole genome shotgun (WGS) entry which is preliminary data.</text>
</comment>
<sequence length="279" mass="31336">MTHNTVLRIFLVTLLIAPLSSLAEEKPLWEAGIGIGAMSFPAYRGSDKTHNFLLPVPYFVYHGDFLKADRHGIRGSLFDSELVDLTLSFSASPPTNSDDIDAREGMPDLKTTFEFGPQIDLTLWRNENRTRSLRLRMPARAAFTVERSSESIGWVFSPRLNLDITDLPAMPGWNLGFVAGPIYATEDQHDYFYGVDPQYATNERPAYQTSGGYSGSQFLFTLSKRFERTWVGAFVRYDTLSDAVFEDSPLLTEDSFAAIGVAISWVISESKTRVNVEDY</sequence>
<dbReference type="Proteomes" id="UP000094849">
    <property type="component" value="Unassembled WGS sequence"/>
</dbReference>
<dbReference type="RefSeq" id="WP_069003837.1">
    <property type="nucleotide sequence ID" value="NZ_LVJW01000006.1"/>
</dbReference>
<evidence type="ECO:0000256" key="1">
    <source>
        <dbReference type="ARBA" id="ARBA00004442"/>
    </source>
</evidence>
<proteinExistence type="inferred from homology"/>
<dbReference type="AlphaFoldDB" id="A0A1E2UL28"/>
<dbReference type="STRING" id="1818881.A3196_00840"/>
<accession>A0A1E2UL28</accession>
<keyword evidence="4" id="KW-0472">Membrane</keyword>
<gene>
    <name evidence="6" type="ORF">A3196_00840</name>
</gene>
<organism evidence="6 7">
    <name type="scientific">Candidatus Thiodiazotropha endoloripes</name>
    <dbReference type="NCBI Taxonomy" id="1818881"/>
    <lineage>
        <taxon>Bacteria</taxon>
        <taxon>Pseudomonadati</taxon>
        <taxon>Pseudomonadota</taxon>
        <taxon>Gammaproteobacteria</taxon>
        <taxon>Chromatiales</taxon>
        <taxon>Sedimenticolaceae</taxon>
        <taxon>Candidatus Thiodiazotropha</taxon>
    </lineage>
</organism>
<dbReference type="Pfam" id="PF06629">
    <property type="entry name" value="MipA"/>
    <property type="match status" value="1"/>
</dbReference>
<dbReference type="EMBL" id="LVJZ01000003">
    <property type="protein sequence ID" value="ODB95423.1"/>
    <property type="molecule type" value="Genomic_DNA"/>
</dbReference>
<dbReference type="GO" id="GO:0009279">
    <property type="term" value="C:cell outer membrane"/>
    <property type="evidence" value="ECO:0007669"/>
    <property type="project" value="UniProtKB-SubCell"/>
</dbReference>
<evidence type="ECO:0000313" key="7">
    <source>
        <dbReference type="Proteomes" id="UP000094849"/>
    </source>
</evidence>